<evidence type="ECO:0000256" key="1">
    <source>
        <dbReference type="SAM" id="MobiDB-lite"/>
    </source>
</evidence>
<accession>A0ABU2B5B2</accession>
<name>A0ABU2B5B2_9CORY</name>
<dbReference type="Proteomes" id="UP001183619">
    <property type="component" value="Unassembled WGS sequence"/>
</dbReference>
<proteinExistence type="predicted"/>
<evidence type="ECO:0000313" key="4">
    <source>
        <dbReference type="Proteomes" id="UP001183619"/>
    </source>
</evidence>
<feature type="region of interest" description="Disordered" evidence="1">
    <location>
        <begin position="70"/>
        <end position="123"/>
    </location>
</feature>
<organism evidence="3 4">
    <name type="scientific">Corynebacterium felinum</name>
    <dbReference type="NCBI Taxonomy" id="131318"/>
    <lineage>
        <taxon>Bacteria</taxon>
        <taxon>Bacillati</taxon>
        <taxon>Actinomycetota</taxon>
        <taxon>Actinomycetes</taxon>
        <taxon>Mycobacteriales</taxon>
        <taxon>Corynebacteriaceae</taxon>
        <taxon>Corynebacterium</taxon>
    </lineage>
</organism>
<sequence length="249" mass="27194">MERRNRNYSYSRPPSRPAPEPAEPRLPPEVYYRRRRAAAIIGLAAVAVLIMVIAALVSKEDSPTPAALITSSAAPTAHSTPASTSVVSETTSSEQAKDEGVKEVDPSQSAEPTEDPERKTTCNVDDLEISASTNHPFYAAEDLPSFYMTVKNPTSADCVIDLGRDPLRFEVYSLDANQRVWSDIDCNAPVGTGEQTFRSGQERKFEAKWSRTTSTPETCQGRQSVPAGSYYLHTVIGTNASAPIDFHLQ</sequence>
<reference evidence="3 4" key="1">
    <citation type="submission" date="2023-07" db="EMBL/GenBank/DDBJ databases">
        <title>Sequencing the genomes of 1000 actinobacteria strains.</title>
        <authorList>
            <person name="Klenk H.-P."/>
        </authorList>
    </citation>
    <scope>NUCLEOTIDE SEQUENCE [LARGE SCALE GENOMIC DNA]</scope>
    <source>
        <strain evidence="3 4">DSM 44508</strain>
    </source>
</reference>
<keyword evidence="4" id="KW-1185">Reference proteome</keyword>
<gene>
    <name evidence="3" type="ORF">J2S37_000340</name>
</gene>
<evidence type="ECO:0000313" key="3">
    <source>
        <dbReference type="EMBL" id="MDR7353802.1"/>
    </source>
</evidence>
<dbReference type="EMBL" id="JAVDYF010000001">
    <property type="protein sequence ID" value="MDR7353802.1"/>
    <property type="molecule type" value="Genomic_DNA"/>
</dbReference>
<keyword evidence="2" id="KW-1133">Transmembrane helix</keyword>
<comment type="caution">
    <text evidence="3">The sequence shown here is derived from an EMBL/GenBank/DDBJ whole genome shotgun (WGS) entry which is preliminary data.</text>
</comment>
<feature type="compositionally biased region" description="Pro residues" evidence="1">
    <location>
        <begin position="14"/>
        <end position="26"/>
    </location>
</feature>
<feature type="compositionally biased region" description="Basic and acidic residues" evidence="1">
    <location>
        <begin position="95"/>
        <end position="105"/>
    </location>
</feature>
<keyword evidence="2" id="KW-0812">Transmembrane</keyword>
<dbReference type="RefSeq" id="WP_277105115.1">
    <property type="nucleotide sequence ID" value="NZ_BAAAJS010000044.1"/>
</dbReference>
<feature type="region of interest" description="Disordered" evidence="1">
    <location>
        <begin position="1"/>
        <end position="26"/>
    </location>
</feature>
<feature type="transmembrane region" description="Helical" evidence="2">
    <location>
        <begin position="37"/>
        <end position="57"/>
    </location>
</feature>
<evidence type="ECO:0008006" key="5">
    <source>
        <dbReference type="Google" id="ProtNLM"/>
    </source>
</evidence>
<feature type="compositionally biased region" description="Low complexity" evidence="1">
    <location>
        <begin position="70"/>
        <end position="94"/>
    </location>
</feature>
<keyword evidence="2" id="KW-0472">Membrane</keyword>
<evidence type="ECO:0000256" key="2">
    <source>
        <dbReference type="SAM" id="Phobius"/>
    </source>
</evidence>
<protein>
    <recommendedName>
        <fullName evidence="5">Secreted protein</fullName>
    </recommendedName>
</protein>